<protein>
    <submittedName>
        <fullName evidence="2">YjbQ family protein</fullName>
    </submittedName>
</protein>
<organism evidence="2 3">
    <name type="scientific">Salinimonas marina</name>
    <dbReference type="NCBI Taxonomy" id="2785918"/>
    <lineage>
        <taxon>Bacteria</taxon>
        <taxon>Pseudomonadati</taxon>
        <taxon>Pseudomonadota</taxon>
        <taxon>Gammaproteobacteria</taxon>
        <taxon>Alteromonadales</taxon>
        <taxon>Alteromonadaceae</taxon>
        <taxon>Alteromonas/Salinimonas group</taxon>
        <taxon>Salinimonas</taxon>
    </lineage>
</organism>
<dbReference type="EMBL" id="CP064795">
    <property type="protein sequence ID" value="QPG07095.1"/>
    <property type="molecule type" value="Genomic_DNA"/>
</dbReference>
<evidence type="ECO:0000256" key="1">
    <source>
        <dbReference type="ARBA" id="ARBA00005534"/>
    </source>
</evidence>
<comment type="similarity">
    <text evidence="1">Belongs to the UPF0047 family.</text>
</comment>
<keyword evidence="3" id="KW-1185">Reference proteome</keyword>
<dbReference type="InterPro" id="IPR001602">
    <property type="entry name" value="UPF0047_YjbQ-like"/>
</dbReference>
<proteinExistence type="inferred from homology"/>
<dbReference type="PIRSF" id="PIRSF004681">
    <property type="entry name" value="UCP004681"/>
    <property type="match status" value="1"/>
</dbReference>
<sequence>MKAWPIWKSVLTNSIWHSETLTLPAQRRGFHLITDDIIAALPQINTLKVGLLHLWLKHTSAGLTINENADPSVRTDLEAWFNHTVKEDTPYFTHTFEGSDDMPAHIKSSLLGCEVTIPIADGKLQLGTWQGIILAEHRDNGGERSIIATLNGCQR</sequence>
<dbReference type="NCBIfam" id="TIGR00149">
    <property type="entry name" value="TIGR00149_YjbQ"/>
    <property type="match status" value="1"/>
</dbReference>
<name>A0A7S9E030_9ALTE</name>
<accession>A0A7S9E030</accession>
<dbReference type="SUPFAM" id="SSF111038">
    <property type="entry name" value="YjbQ-like"/>
    <property type="match status" value="1"/>
</dbReference>
<dbReference type="PANTHER" id="PTHR30615:SF8">
    <property type="entry name" value="UPF0047 PROTEIN C4A8.02C"/>
    <property type="match status" value="1"/>
</dbReference>
<dbReference type="Proteomes" id="UP000595095">
    <property type="component" value="Chromosome"/>
</dbReference>
<dbReference type="RefSeq" id="WP_195812166.1">
    <property type="nucleotide sequence ID" value="NZ_CP064795.1"/>
</dbReference>
<gene>
    <name evidence="2" type="ORF">IT774_01025</name>
</gene>
<dbReference type="PANTHER" id="PTHR30615">
    <property type="entry name" value="UNCHARACTERIZED PROTEIN YJBQ-RELATED"/>
    <property type="match status" value="1"/>
</dbReference>
<dbReference type="Gene3D" id="2.60.120.460">
    <property type="entry name" value="YjbQ-like"/>
    <property type="match status" value="1"/>
</dbReference>
<dbReference type="Pfam" id="PF01894">
    <property type="entry name" value="YjbQ"/>
    <property type="match status" value="1"/>
</dbReference>
<dbReference type="InterPro" id="IPR035917">
    <property type="entry name" value="YjbQ-like_sf"/>
</dbReference>
<evidence type="ECO:0000313" key="3">
    <source>
        <dbReference type="Proteomes" id="UP000595095"/>
    </source>
</evidence>
<reference evidence="2 3" key="1">
    <citation type="submission" date="2020-11" db="EMBL/GenBank/DDBJ databases">
        <title>Complete genome sequence for Salinimonas sp. strain G2-b.</title>
        <authorList>
            <person name="Park S.-J."/>
        </authorList>
    </citation>
    <scope>NUCLEOTIDE SEQUENCE [LARGE SCALE GENOMIC DNA]</scope>
    <source>
        <strain evidence="2 3">G2-b</strain>
    </source>
</reference>
<evidence type="ECO:0000313" key="2">
    <source>
        <dbReference type="EMBL" id="QPG07095.1"/>
    </source>
</evidence>
<dbReference type="KEGG" id="smaa:IT774_01025"/>
<dbReference type="AlphaFoldDB" id="A0A7S9E030"/>